<organism evidence="2 3">
    <name type="scientific">Pseudonocardia tropica</name>
    <dbReference type="NCBI Taxonomy" id="681289"/>
    <lineage>
        <taxon>Bacteria</taxon>
        <taxon>Bacillati</taxon>
        <taxon>Actinomycetota</taxon>
        <taxon>Actinomycetes</taxon>
        <taxon>Pseudonocardiales</taxon>
        <taxon>Pseudonocardiaceae</taxon>
        <taxon>Pseudonocardia</taxon>
    </lineage>
</organism>
<evidence type="ECO:0000313" key="2">
    <source>
        <dbReference type="EMBL" id="MEQ3539738.1"/>
    </source>
</evidence>
<protein>
    <recommendedName>
        <fullName evidence="4">Type I restriction enzyme R protein N-terminal domain-containing protein</fullName>
    </recommendedName>
</protein>
<feature type="region of interest" description="Disordered" evidence="1">
    <location>
        <begin position="228"/>
        <end position="256"/>
    </location>
</feature>
<dbReference type="RefSeq" id="WP_345648705.1">
    <property type="nucleotide sequence ID" value="NZ_BAABLY010000059.1"/>
</dbReference>
<dbReference type="Proteomes" id="UP001464923">
    <property type="component" value="Unassembled WGS sequence"/>
</dbReference>
<feature type="compositionally biased region" description="Low complexity" evidence="1">
    <location>
        <begin position="228"/>
        <end position="242"/>
    </location>
</feature>
<proteinExistence type="predicted"/>
<evidence type="ECO:0000256" key="1">
    <source>
        <dbReference type="SAM" id="MobiDB-lite"/>
    </source>
</evidence>
<accession>A0ABV1JWI1</accession>
<name>A0ABV1JWI1_9PSEU</name>
<keyword evidence="3" id="KW-1185">Reference proteome</keyword>
<sequence length="379" mass="41255">MNVSEAVEKALLAAASLVVKKAANEANTKALVIEPVLKALGWDTTDIDAVEREVQIYDGTFLDYALKIDGTPRVFVEAKSLSGNLSDKKFIAQAVNYANNSGVVWCVLTNGRRYRVFKSNEVAPMDEKLLFEVDLDDPQPIARKLEQLGRIAHREVSMGRLDEYGERVFTDSRIRSALSALAADPPEALLGMITEKVGAPAVAGPLLRDSLARVLDAAPVSVGLDVDAPTVSTSPAVPTSPSRSAQPSPLTLSEVGKKPGAYDLDWHLSGKARAMRELWESIDTYLMSSSAEMSRRVGKVAVNYFRGKKSLGSAQIRNDRVVLHLKLDPVSVPHWDDSSMRDVSDIGHWGNGDLEFSLTSEGQIEQARQLMDQAIQALA</sequence>
<gene>
    <name evidence="2" type="ORF">WHI96_12955</name>
</gene>
<dbReference type="EMBL" id="JBEDNP010000006">
    <property type="protein sequence ID" value="MEQ3539738.1"/>
    <property type="molecule type" value="Genomic_DNA"/>
</dbReference>
<dbReference type="Gene3D" id="3.90.1570.30">
    <property type="match status" value="1"/>
</dbReference>
<evidence type="ECO:0008006" key="4">
    <source>
        <dbReference type="Google" id="ProtNLM"/>
    </source>
</evidence>
<comment type="caution">
    <text evidence="2">The sequence shown here is derived from an EMBL/GenBank/DDBJ whole genome shotgun (WGS) entry which is preliminary data.</text>
</comment>
<reference evidence="2 3" key="1">
    <citation type="submission" date="2024-03" db="EMBL/GenBank/DDBJ databases">
        <title>Draft genome sequence of Pseudonocardia tropica JCM 19149.</title>
        <authorList>
            <person name="Butdee W."/>
            <person name="Duangmal K."/>
        </authorList>
    </citation>
    <scope>NUCLEOTIDE SEQUENCE [LARGE SCALE GENOMIC DNA]</scope>
    <source>
        <strain evidence="2 3">JCM 19149</strain>
    </source>
</reference>
<evidence type="ECO:0000313" key="3">
    <source>
        <dbReference type="Proteomes" id="UP001464923"/>
    </source>
</evidence>